<organism evidence="10 11">
    <name type="scientific">Caerostris extrusa</name>
    <name type="common">Bark spider</name>
    <name type="synonym">Caerostris bankana</name>
    <dbReference type="NCBI Taxonomy" id="172846"/>
    <lineage>
        <taxon>Eukaryota</taxon>
        <taxon>Metazoa</taxon>
        <taxon>Ecdysozoa</taxon>
        <taxon>Arthropoda</taxon>
        <taxon>Chelicerata</taxon>
        <taxon>Arachnida</taxon>
        <taxon>Araneae</taxon>
        <taxon>Araneomorphae</taxon>
        <taxon>Entelegynae</taxon>
        <taxon>Araneoidea</taxon>
        <taxon>Araneidae</taxon>
        <taxon>Caerostris</taxon>
    </lineage>
</organism>
<evidence type="ECO:0000256" key="5">
    <source>
        <dbReference type="ARBA" id="ARBA00022737"/>
    </source>
</evidence>
<dbReference type="Gene3D" id="2.10.70.10">
    <property type="entry name" value="Complement Module, domain 1"/>
    <property type="match status" value="3"/>
</dbReference>
<dbReference type="EMBL" id="BPLR01000888">
    <property type="protein sequence ID" value="GIY98138.1"/>
    <property type="molecule type" value="Genomic_DNA"/>
</dbReference>
<proteinExistence type="predicted"/>
<dbReference type="PROSITE" id="PS01187">
    <property type="entry name" value="EGF_CA"/>
    <property type="match status" value="1"/>
</dbReference>
<keyword evidence="5" id="KW-0677">Repeat</keyword>
<sequence>MDGPRSAVFASLAAQNTSCRPLYTPFFGWKSCSPNDKDIGSVCTFECNDTHYLRGSKERQCTQNHEWSGAPTECILKPECILPLHYLFEDKIQAECSAHRIVKLTEVCSFSCNEIFQLIGPNQLTCQLNGLLTDEKRGRQTYPSCHSVRNPCKNSSCPQLCRFVSGRAQCFCAEGFALTENGRTCSDIDECSIKNGGCDGVCHNTVGNFTCSCDEGYVPSEVDRYSCVDVDECKENNGGCVDICENFQGGYQCLCSEGYHVHPDGKSCIVLQCPPLLPPEHGDVYPPSCKDGTIQVKEKCIFTCLQGFRIAGQEVFTCNNNLKWDVKNDTQCLPETDAFIVCPEDITVELMPNETSAEIFLVAPKSNIEPILVRPDWISLDRVNFFPAKETKVMFYVEDSYNKAECNISVFVIDKEPPFPRLPRDPLRDRIRLAGAPSWTGRNRLQSTMWELPPL</sequence>
<evidence type="ECO:0000256" key="1">
    <source>
        <dbReference type="ARBA" id="ARBA00004613"/>
    </source>
</evidence>
<keyword evidence="2" id="KW-0964">Secreted</keyword>
<dbReference type="Proteomes" id="UP001054945">
    <property type="component" value="Unassembled WGS sequence"/>
</dbReference>
<keyword evidence="8" id="KW-0768">Sushi</keyword>
<evidence type="ECO:0000256" key="4">
    <source>
        <dbReference type="ARBA" id="ARBA00022729"/>
    </source>
</evidence>
<feature type="disulfide bond" evidence="8">
    <location>
        <begin position="47"/>
        <end position="74"/>
    </location>
</feature>
<accession>A0AAV4XUX7</accession>
<evidence type="ECO:0000256" key="8">
    <source>
        <dbReference type="PROSITE-ProRule" id="PRU00302"/>
    </source>
</evidence>
<dbReference type="SMART" id="SM00181">
    <property type="entry name" value="EGF"/>
    <property type="match status" value="3"/>
</dbReference>
<dbReference type="InterPro" id="IPR052080">
    <property type="entry name" value="vWF_C/EGF_Fibrillin"/>
</dbReference>
<evidence type="ECO:0000256" key="2">
    <source>
        <dbReference type="ARBA" id="ARBA00022525"/>
    </source>
</evidence>
<keyword evidence="11" id="KW-1185">Reference proteome</keyword>
<dbReference type="InterPro" id="IPR026823">
    <property type="entry name" value="cEGF"/>
</dbReference>
<dbReference type="AlphaFoldDB" id="A0AAV4XUX7"/>
<dbReference type="InterPro" id="IPR035976">
    <property type="entry name" value="Sushi/SCR/CCP_sf"/>
</dbReference>
<feature type="domain" description="Sushi" evidence="9">
    <location>
        <begin position="17"/>
        <end position="76"/>
    </location>
</feature>
<dbReference type="CDD" id="cd00033">
    <property type="entry name" value="CCP"/>
    <property type="match status" value="3"/>
</dbReference>
<keyword evidence="4" id="KW-0732">Signal</keyword>
<dbReference type="InterPro" id="IPR009030">
    <property type="entry name" value="Growth_fac_rcpt_cys_sf"/>
</dbReference>
<dbReference type="SUPFAM" id="SSF57535">
    <property type="entry name" value="Complement control module/SCR domain"/>
    <property type="match status" value="2"/>
</dbReference>
<evidence type="ECO:0000256" key="7">
    <source>
        <dbReference type="ARBA" id="ARBA00023180"/>
    </source>
</evidence>
<dbReference type="Pfam" id="PF12662">
    <property type="entry name" value="cEGF"/>
    <property type="match status" value="1"/>
</dbReference>
<dbReference type="InterPro" id="IPR018097">
    <property type="entry name" value="EGF_Ca-bd_CS"/>
</dbReference>
<dbReference type="PANTHER" id="PTHR47333:SF4">
    <property type="entry name" value="EGF-LIKE DOMAIN-CONTAINING PROTEIN"/>
    <property type="match status" value="1"/>
</dbReference>
<dbReference type="InterPro" id="IPR001881">
    <property type="entry name" value="EGF-like_Ca-bd_dom"/>
</dbReference>
<dbReference type="PROSITE" id="PS01186">
    <property type="entry name" value="EGF_2"/>
    <property type="match status" value="1"/>
</dbReference>
<evidence type="ECO:0000256" key="3">
    <source>
        <dbReference type="ARBA" id="ARBA00022536"/>
    </source>
</evidence>
<dbReference type="InterPro" id="IPR000152">
    <property type="entry name" value="EGF-type_Asp/Asn_hydroxyl_site"/>
</dbReference>
<dbReference type="PANTHER" id="PTHR47333">
    <property type="entry name" value="VON WILLEBRAND FACTOR C AND EGF DOMAIN-CONTAINING PROTEIN"/>
    <property type="match status" value="1"/>
</dbReference>
<dbReference type="PROSITE" id="PS50923">
    <property type="entry name" value="SUSHI"/>
    <property type="match status" value="2"/>
</dbReference>
<dbReference type="Gene3D" id="2.10.25.10">
    <property type="entry name" value="Laminin"/>
    <property type="match status" value="3"/>
</dbReference>
<dbReference type="SMART" id="SM00032">
    <property type="entry name" value="CCP"/>
    <property type="match status" value="3"/>
</dbReference>
<dbReference type="InterPro" id="IPR000436">
    <property type="entry name" value="Sushi_SCR_CCP_dom"/>
</dbReference>
<keyword evidence="6 8" id="KW-1015">Disulfide bond</keyword>
<evidence type="ECO:0000313" key="11">
    <source>
        <dbReference type="Proteomes" id="UP001054945"/>
    </source>
</evidence>
<dbReference type="FunFam" id="2.10.25.10:FF:000240">
    <property type="entry name" value="Vitamin K-dependent protein S"/>
    <property type="match status" value="2"/>
</dbReference>
<protein>
    <submittedName>
        <fullName evidence="10">Sushi, von Willebrand factor type A, EGF and pentraxin domain-containing protein 1</fullName>
    </submittedName>
</protein>
<keyword evidence="7" id="KW-0325">Glycoprotein</keyword>
<gene>
    <name evidence="10" type="primary">Svep1_15</name>
    <name evidence="10" type="ORF">CEXT_361292</name>
</gene>
<dbReference type="Pfam" id="PF14670">
    <property type="entry name" value="FXa_inhibition"/>
    <property type="match status" value="1"/>
</dbReference>
<dbReference type="GO" id="GO:0005576">
    <property type="term" value="C:extracellular region"/>
    <property type="evidence" value="ECO:0007669"/>
    <property type="project" value="UniProtKB-SubCell"/>
</dbReference>
<feature type="domain" description="Sushi" evidence="9">
    <location>
        <begin position="271"/>
        <end position="334"/>
    </location>
</feature>
<dbReference type="SMART" id="SM00179">
    <property type="entry name" value="EGF_CA"/>
    <property type="match status" value="2"/>
</dbReference>
<keyword evidence="3" id="KW-0245">EGF-like domain</keyword>
<dbReference type="GO" id="GO:0005509">
    <property type="term" value="F:calcium ion binding"/>
    <property type="evidence" value="ECO:0007669"/>
    <property type="project" value="InterPro"/>
</dbReference>
<dbReference type="Pfam" id="PF00084">
    <property type="entry name" value="Sushi"/>
    <property type="match status" value="2"/>
</dbReference>
<dbReference type="CDD" id="cd00054">
    <property type="entry name" value="EGF_CA"/>
    <property type="match status" value="1"/>
</dbReference>
<dbReference type="InterPro" id="IPR000742">
    <property type="entry name" value="EGF"/>
</dbReference>
<comment type="caution">
    <text evidence="10">The sequence shown here is derived from an EMBL/GenBank/DDBJ whole genome shotgun (WGS) entry which is preliminary data.</text>
</comment>
<dbReference type="PROSITE" id="PS00010">
    <property type="entry name" value="ASX_HYDROXYL"/>
    <property type="match status" value="1"/>
</dbReference>
<evidence type="ECO:0000313" key="10">
    <source>
        <dbReference type="EMBL" id="GIY98138.1"/>
    </source>
</evidence>
<dbReference type="SUPFAM" id="SSF57184">
    <property type="entry name" value="Growth factor receptor domain"/>
    <property type="match status" value="1"/>
</dbReference>
<comment type="caution">
    <text evidence="8">Lacks conserved residue(s) required for the propagation of feature annotation.</text>
</comment>
<evidence type="ECO:0000259" key="9">
    <source>
        <dbReference type="PROSITE" id="PS50923"/>
    </source>
</evidence>
<comment type="subcellular location">
    <subcellularLocation>
        <location evidence="1">Secreted</location>
    </subcellularLocation>
</comment>
<evidence type="ECO:0000256" key="6">
    <source>
        <dbReference type="ARBA" id="ARBA00023157"/>
    </source>
</evidence>
<name>A0AAV4XUX7_CAEEX</name>
<reference evidence="10 11" key="1">
    <citation type="submission" date="2021-06" db="EMBL/GenBank/DDBJ databases">
        <title>Caerostris extrusa draft genome.</title>
        <authorList>
            <person name="Kono N."/>
            <person name="Arakawa K."/>
        </authorList>
    </citation>
    <scope>NUCLEOTIDE SEQUENCE [LARGE SCALE GENOMIC DNA]</scope>
</reference>